<gene>
    <name evidence="1" type="ORF">JYE49_06425</name>
</gene>
<protein>
    <submittedName>
        <fullName evidence="1">Lysoplasmalogenase</fullName>
    </submittedName>
</protein>
<name>A0AC61N533_9FIRM</name>
<sequence length="210" mass="23244">MLWMYAVCALSIFVCLPFFLYYKKALHMKLAAAFKSLGTLCAASLALTAAIRLDPQYWICFAALLFHAIADWILEFNMYIGAGFFIAGHICYIGFFTRLCPVAGFHLIAALCLLGIMVFLLWRWRKPIGKTMPIIAVYGTILCLASACAIACFTLNTLQGQLIAIGGALFFISDVMILARLLFTAGRSVDWAIMITYYAAQLLFGLSCLL</sequence>
<keyword evidence="2" id="KW-1185">Reference proteome</keyword>
<evidence type="ECO:0000313" key="1">
    <source>
        <dbReference type="EMBL" id="QUC68325.1"/>
    </source>
</evidence>
<proteinExistence type="predicted"/>
<reference evidence="1" key="1">
    <citation type="submission" date="2021-01" db="EMBL/GenBank/DDBJ databases">
        <title>Complete genome sequence of Clostridiales bacterium R-7.</title>
        <authorList>
            <person name="Mahoney-Kurpe S.C."/>
            <person name="Palevich N."/>
            <person name="Koike S."/>
            <person name="Moon C.D."/>
            <person name="Attwood G.T."/>
        </authorList>
    </citation>
    <scope>NUCLEOTIDE SEQUENCE</scope>
    <source>
        <strain evidence="1">R-7</strain>
    </source>
</reference>
<accession>A0AC61N533</accession>
<dbReference type="EMBL" id="CP068393">
    <property type="protein sequence ID" value="QUC68325.1"/>
    <property type="molecule type" value="Genomic_DNA"/>
</dbReference>
<evidence type="ECO:0000313" key="2">
    <source>
        <dbReference type="Proteomes" id="UP000682782"/>
    </source>
</evidence>
<organism evidence="1 2">
    <name type="scientific">Aristaeella hokkaidonensis</name>
    <dbReference type="NCBI Taxonomy" id="3046382"/>
    <lineage>
        <taxon>Bacteria</taxon>
        <taxon>Bacillati</taxon>
        <taxon>Bacillota</taxon>
        <taxon>Clostridia</taxon>
        <taxon>Eubacteriales</taxon>
        <taxon>Aristaeellaceae</taxon>
        <taxon>Aristaeella</taxon>
    </lineage>
</organism>
<dbReference type="Proteomes" id="UP000682782">
    <property type="component" value="Chromosome"/>
</dbReference>